<dbReference type="EMBL" id="RCZH01000001">
    <property type="protein sequence ID" value="TPG45308.1"/>
    <property type="molecule type" value="Genomic_DNA"/>
</dbReference>
<gene>
    <name evidence="2" type="ORF">EAH81_01530</name>
</gene>
<dbReference type="OrthoDB" id="822112at2"/>
<evidence type="ECO:0008006" key="4">
    <source>
        <dbReference type="Google" id="ProtNLM"/>
    </source>
</evidence>
<reference evidence="2 3" key="1">
    <citation type="journal article" date="2019" name="Environ. Microbiol.">
        <title>Species interactions and distinct microbial communities in high Arctic permafrost affected cryosols are associated with the CH4 and CO2 gas fluxes.</title>
        <authorList>
            <person name="Altshuler I."/>
            <person name="Hamel J."/>
            <person name="Turney S."/>
            <person name="Magnuson E."/>
            <person name="Levesque R."/>
            <person name="Greer C."/>
            <person name="Whyte L.G."/>
        </authorList>
    </citation>
    <scope>NUCLEOTIDE SEQUENCE [LARGE SCALE GENOMIC DNA]</scope>
    <source>
        <strain evidence="2 3">42</strain>
    </source>
</reference>
<evidence type="ECO:0000313" key="3">
    <source>
        <dbReference type="Proteomes" id="UP000319700"/>
    </source>
</evidence>
<sequence>MNNFKIFFVLILFSQLSLAQDRIVSGVVNDSTGLPLPGVQILIEGTQKSAQTNFDGHYSIKVNSDQFLVFSYIGMNRQRISASKNEIDVILQIDHSTMLSDLIPPNPVSRNKKKESLYYAIKTISAEDIKNASDPKYNFKQDYNNSPLIFISDYTLKKTDYEFEIKYKIRYSPIRDYNIEYVKAYNNLTFKYLKRKYKKTWQSEIRKEAIGLNDFLKKN</sequence>
<dbReference type="Proteomes" id="UP000319700">
    <property type="component" value="Unassembled WGS sequence"/>
</dbReference>
<dbReference type="InterPro" id="IPR008969">
    <property type="entry name" value="CarboxyPept-like_regulatory"/>
</dbReference>
<evidence type="ECO:0000256" key="1">
    <source>
        <dbReference type="SAM" id="SignalP"/>
    </source>
</evidence>
<dbReference type="Pfam" id="PF13715">
    <property type="entry name" value="CarbopepD_reg_2"/>
    <property type="match status" value="1"/>
</dbReference>
<proteinExistence type="predicted"/>
<feature type="chain" id="PRO_5021296692" description="CarboxypepD_reg-like domain-containing protein" evidence="1">
    <location>
        <begin position="20"/>
        <end position="219"/>
    </location>
</feature>
<keyword evidence="3" id="KW-1185">Reference proteome</keyword>
<dbReference type="RefSeq" id="WP_140502981.1">
    <property type="nucleotide sequence ID" value="NZ_RCZH01000001.1"/>
</dbReference>
<accession>A0A502F7G4</accession>
<organism evidence="2 3">
    <name type="scientific">Flavobacterium pectinovorum</name>
    <dbReference type="NCBI Taxonomy" id="29533"/>
    <lineage>
        <taxon>Bacteria</taxon>
        <taxon>Pseudomonadati</taxon>
        <taxon>Bacteroidota</taxon>
        <taxon>Flavobacteriia</taxon>
        <taxon>Flavobacteriales</taxon>
        <taxon>Flavobacteriaceae</taxon>
        <taxon>Flavobacterium</taxon>
    </lineage>
</organism>
<dbReference type="SUPFAM" id="SSF49464">
    <property type="entry name" value="Carboxypeptidase regulatory domain-like"/>
    <property type="match status" value="1"/>
</dbReference>
<name>A0A502F7G4_9FLAO</name>
<comment type="caution">
    <text evidence="2">The sequence shown here is derived from an EMBL/GenBank/DDBJ whole genome shotgun (WGS) entry which is preliminary data.</text>
</comment>
<evidence type="ECO:0000313" key="2">
    <source>
        <dbReference type="EMBL" id="TPG45308.1"/>
    </source>
</evidence>
<dbReference type="AlphaFoldDB" id="A0A502F7G4"/>
<keyword evidence="1" id="KW-0732">Signal</keyword>
<dbReference type="Gene3D" id="2.60.40.1120">
    <property type="entry name" value="Carboxypeptidase-like, regulatory domain"/>
    <property type="match status" value="1"/>
</dbReference>
<protein>
    <recommendedName>
        <fullName evidence="4">CarboxypepD_reg-like domain-containing protein</fullName>
    </recommendedName>
</protein>
<feature type="signal peptide" evidence="1">
    <location>
        <begin position="1"/>
        <end position="19"/>
    </location>
</feature>